<dbReference type="CDD" id="cd00093">
    <property type="entry name" value="HTH_XRE"/>
    <property type="match status" value="1"/>
</dbReference>
<reference evidence="2 3" key="2">
    <citation type="submission" date="2019-09" db="EMBL/GenBank/DDBJ databases">
        <authorList>
            <person name="Jin C."/>
        </authorList>
    </citation>
    <scope>NUCLEOTIDE SEQUENCE [LARGE SCALE GENOMIC DNA]</scope>
    <source>
        <strain evidence="2 3">BN140041</strain>
    </source>
</reference>
<dbReference type="InterPro" id="IPR010982">
    <property type="entry name" value="Lambda_DNA-bd_dom_sf"/>
</dbReference>
<dbReference type="RefSeq" id="WP_149751055.1">
    <property type="nucleotide sequence ID" value="NZ_VUJW01000008.1"/>
</dbReference>
<dbReference type="PROSITE" id="PS50943">
    <property type="entry name" value="HTH_CROC1"/>
    <property type="match status" value="1"/>
</dbReference>
<dbReference type="Pfam" id="PF01381">
    <property type="entry name" value="HTH_3"/>
    <property type="match status" value="1"/>
</dbReference>
<evidence type="ECO:0000313" key="3">
    <source>
        <dbReference type="Proteomes" id="UP000324351"/>
    </source>
</evidence>
<evidence type="ECO:0000259" key="1">
    <source>
        <dbReference type="PROSITE" id="PS50943"/>
    </source>
</evidence>
<evidence type="ECO:0000313" key="2">
    <source>
        <dbReference type="EMBL" id="KAA1426473.1"/>
    </source>
</evidence>
<reference evidence="2 3" key="1">
    <citation type="submission" date="2019-09" db="EMBL/GenBank/DDBJ databases">
        <title>Nocardioides panacisoli sp. nov., isolated from the soil of a ginseng field.</title>
        <authorList>
            <person name="Cho C."/>
        </authorList>
    </citation>
    <scope>NUCLEOTIDE SEQUENCE [LARGE SCALE GENOMIC DNA]</scope>
    <source>
        <strain evidence="2 3">BN140041</strain>
    </source>
</reference>
<accession>A0A5B1M0K9</accession>
<dbReference type="EMBL" id="VUJW01000008">
    <property type="protein sequence ID" value="KAA1426473.1"/>
    <property type="molecule type" value="Genomic_DNA"/>
</dbReference>
<protein>
    <submittedName>
        <fullName evidence="2">Helix-turn-helix transcriptional regulator</fullName>
    </submittedName>
</protein>
<comment type="caution">
    <text evidence="2">The sequence shown here is derived from an EMBL/GenBank/DDBJ whole genome shotgun (WGS) entry which is preliminary data.</text>
</comment>
<keyword evidence="3" id="KW-1185">Reference proteome</keyword>
<dbReference type="GO" id="GO:0003677">
    <property type="term" value="F:DNA binding"/>
    <property type="evidence" value="ECO:0007669"/>
    <property type="project" value="InterPro"/>
</dbReference>
<proteinExistence type="predicted"/>
<name>A0A5B1M0K9_9ACTN</name>
<dbReference type="Gene3D" id="1.10.260.40">
    <property type="entry name" value="lambda repressor-like DNA-binding domains"/>
    <property type="match status" value="1"/>
</dbReference>
<dbReference type="SMART" id="SM00530">
    <property type="entry name" value="HTH_XRE"/>
    <property type="match status" value="1"/>
</dbReference>
<feature type="domain" description="HTH cro/C1-type" evidence="1">
    <location>
        <begin position="25"/>
        <end position="84"/>
    </location>
</feature>
<dbReference type="Proteomes" id="UP000324351">
    <property type="component" value="Unassembled WGS sequence"/>
</dbReference>
<dbReference type="AlphaFoldDB" id="A0A5B1M0K9"/>
<gene>
    <name evidence="2" type="ORF">F0U47_13810</name>
</gene>
<organism evidence="2 3">
    <name type="scientific">Nocardioides antri</name>
    <dbReference type="NCBI Taxonomy" id="2607659"/>
    <lineage>
        <taxon>Bacteria</taxon>
        <taxon>Bacillati</taxon>
        <taxon>Actinomycetota</taxon>
        <taxon>Actinomycetes</taxon>
        <taxon>Propionibacteriales</taxon>
        <taxon>Nocardioidaceae</taxon>
        <taxon>Nocardioides</taxon>
    </lineage>
</organism>
<dbReference type="SUPFAM" id="SSF47413">
    <property type="entry name" value="lambda repressor-like DNA-binding domains"/>
    <property type="match status" value="1"/>
</dbReference>
<sequence>MQDSQRLSTSANDGATPEEVFAARVRSERERQGLSQARVADRMRLVGVDIDATAITRIERGERRVRLNEAVALAQALQLELQELVMPDAGSLEEQLKRAVEVAQRAEVAATYWGEEARLARDRLVRIEQWMVRGKEAEDGVDQEA</sequence>
<dbReference type="InterPro" id="IPR001387">
    <property type="entry name" value="Cro/C1-type_HTH"/>
</dbReference>